<dbReference type="AlphaFoldDB" id="A0A7K0FNG6"/>
<gene>
    <name evidence="1" type="ORF">GJJ64_07200</name>
</gene>
<evidence type="ECO:0000313" key="2">
    <source>
        <dbReference type="Proteomes" id="UP000462931"/>
    </source>
</evidence>
<sequence>MSKINHNRNRWLNVRLTEDEYSIIQKGFEKSTCLKLSEYSRHLLLRETIKINYRNQSLDEMMEEFIFLRQELNFVGHNFNQVVRKLNTYGDLPDAQIWKKLIAALKNDIEPCILKIKGSIQNYAELWSQKSSAERA</sequence>
<dbReference type="Pfam" id="PF21983">
    <property type="entry name" value="NikA-like"/>
    <property type="match status" value="1"/>
</dbReference>
<organism evidence="1 2">
    <name type="scientific">Pedobacter puniceum</name>
    <dbReference type="NCBI Taxonomy" id="2666136"/>
    <lineage>
        <taxon>Bacteria</taxon>
        <taxon>Pseudomonadati</taxon>
        <taxon>Bacteroidota</taxon>
        <taxon>Sphingobacteriia</taxon>
        <taxon>Sphingobacteriales</taxon>
        <taxon>Sphingobacteriaceae</taxon>
        <taxon>Pedobacter</taxon>
    </lineage>
</organism>
<protein>
    <submittedName>
        <fullName evidence="1">Plasmid mobilization relaxosome protein MobC</fullName>
    </submittedName>
</protein>
<accession>A0A7K0FNG6</accession>
<reference evidence="1 2" key="1">
    <citation type="submission" date="2019-11" db="EMBL/GenBank/DDBJ databases">
        <authorList>
            <person name="Cheng Q."/>
            <person name="Yang Z."/>
        </authorList>
    </citation>
    <scope>NUCLEOTIDE SEQUENCE [LARGE SCALE GENOMIC DNA]</scope>
    <source>
        <strain evidence="1 2">HX-22-1</strain>
    </source>
</reference>
<dbReference type="Proteomes" id="UP000462931">
    <property type="component" value="Unassembled WGS sequence"/>
</dbReference>
<name>A0A7K0FNG6_9SPHI</name>
<dbReference type="RefSeq" id="WP_154287887.1">
    <property type="nucleotide sequence ID" value="NZ_WKJI01000002.1"/>
</dbReference>
<keyword evidence="2" id="KW-1185">Reference proteome</keyword>
<dbReference type="EMBL" id="WKJI01000002">
    <property type="protein sequence ID" value="MRX46965.1"/>
    <property type="molecule type" value="Genomic_DNA"/>
</dbReference>
<comment type="caution">
    <text evidence="1">The sequence shown here is derived from an EMBL/GenBank/DDBJ whole genome shotgun (WGS) entry which is preliminary data.</text>
</comment>
<proteinExistence type="predicted"/>
<evidence type="ECO:0000313" key="1">
    <source>
        <dbReference type="EMBL" id="MRX46965.1"/>
    </source>
</evidence>
<dbReference type="InterPro" id="IPR053842">
    <property type="entry name" value="NikA-like"/>
</dbReference>